<dbReference type="InterPro" id="IPR012340">
    <property type="entry name" value="NA-bd_OB-fold"/>
</dbReference>
<protein>
    <recommendedName>
        <fullName evidence="1">Replication protein A 70 kDa DNA-binding subunit B/D first OB fold domain-containing protein</fullName>
    </recommendedName>
</protein>
<evidence type="ECO:0000313" key="2">
    <source>
        <dbReference type="EMBL" id="KAF2533340.1"/>
    </source>
</evidence>
<dbReference type="AlphaFoldDB" id="A0A8S9FI47"/>
<proteinExistence type="predicted"/>
<dbReference type="SUPFAM" id="SSF50249">
    <property type="entry name" value="Nucleic acid-binding proteins"/>
    <property type="match status" value="2"/>
</dbReference>
<dbReference type="Pfam" id="PF02721">
    <property type="entry name" value="DUF223"/>
    <property type="match status" value="1"/>
</dbReference>
<dbReference type="Gene3D" id="2.40.50.140">
    <property type="entry name" value="Nucleic acid-binding proteins"/>
    <property type="match status" value="2"/>
</dbReference>
<reference evidence="2" key="1">
    <citation type="submission" date="2019-12" db="EMBL/GenBank/DDBJ databases">
        <title>Genome sequencing and annotation of Brassica cretica.</title>
        <authorList>
            <person name="Studholme D.J."/>
            <person name="Sarris P.F."/>
        </authorList>
    </citation>
    <scope>NUCLEOTIDE SEQUENCE</scope>
    <source>
        <strain evidence="3">PFS-001/15</strain>
        <strain evidence="2">PFS-102/07</strain>
        <tissue evidence="2">Leaf</tissue>
    </source>
</reference>
<gene>
    <name evidence="3" type="ORF">F2Q68_00034792</name>
    <name evidence="2" type="ORF">F2Q70_00030321</name>
</gene>
<comment type="caution">
    <text evidence="2">The sequence shown here is derived from an EMBL/GenBank/DDBJ whole genome shotgun (WGS) entry which is preliminary data.</text>
</comment>
<organism evidence="2">
    <name type="scientific">Brassica cretica</name>
    <name type="common">Mustard</name>
    <dbReference type="NCBI Taxonomy" id="69181"/>
    <lineage>
        <taxon>Eukaryota</taxon>
        <taxon>Viridiplantae</taxon>
        <taxon>Streptophyta</taxon>
        <taxon>Embryophyta</taxon>
        <taxon>Tracheophyta</taxon>
        <taxon>Spermatophyta</taxon>
        <taxon>Magnoliopsida</taxon>
        <taxon>eudicotyledons</taxon>
        <taxon>Gunneridae</taxon>
        <taxon>Pentapetalae</taxon>
        <taxon>rosids</taxon>
        <taxon>malvids</taxon>
        <taxon>Brassicales</taxon>
        <taxon>Brassicaceae</taxon>
        <taxon>Brassiceae</taxon>
        <taxon>Brassica</taxon>
    </lineage>
</organism>
<feature type="domain" description="Replication protein A 70 kDa DNA-binding subunit B/D first OB fold" evidence="1">
    <location>
        <begin position="25"/>
        <end position="83"/>
    </location>
</feature>
<dbReference type="CDD" id="cd04481">
    <property type="entry name" value="RPA1_DBD_B_like"/>
    <property type="match status" value="1"/>
</dbReference>
<accession>A0A8S9FI47</accession>
<dbReference type="EMBL" id="QGKW02001988">
    <property type="protein sequence ID" value="KAF2550812.1"/>
    <property type="molecule type" value="Genomic_DNA"/>
</dbReference>
<dbReference type="EMBL" id="QGKY02002305">
    <property type="protein sequence ID" value="KAF2533340.1"/>
    <property type="molecule type" value="Genomic_DNA"/>
</dbReference>
<evidence type="ECO:0000259" key="1">
    <source>
        <dbReference type="Pfam" id="PF02721"/>
    </source>
</evidence>
<name>A0A8S9FI47_BRACR</name>
<evidence type="ECO:0000313" key="3">
    <source>
        <dbReference type="EMBL" id="KAF2550812.1"/>
    </source>
</evidence>
<dbReference type="Proteomes" id="UP000712281">
    <property type="component" value="Unassembled WGS sequence"/>
</dbReference>
<dbReference type="InterPro" id="IPR003871">
    <property type="entry name" value="RFA1B/D_OB_1st"/>
</dbReference>
<sequence>MSNKQSFVFLNEVKPYKDNWRVHVKGGKLHSTAKRNQMYRAQRNFPIGEWRFIEKFTVSAAGGQYRTSRSQYKMTITGETVFSESDFSDDNPFLSLASYSILEDPKLKTVFLIDIIGEVFELGRIQTVQVHDKDRKRLQFRMRDTNGLDVVGCLWGKYAEQFEEYIERGNDQMLICLIRFAKINIFRGSIQITNGFDASIVTLNPTMQGGY</sequence>